<dbReference type="EMBL" id="AZBU02000001">
    <property type="protein sequence ID" value="TMS35633.1"/>
    <property type="molecule type" value="Genomic_DNA"/>
</dbReference>
<dbReference type="EMBL" id="CM016762">
    <property type="protein sequence ID" value="TMS35633.1"/>
    <property type="molecule type" value="Genomic_DNA"/>
</dbReference>
<dbReference type="Proteomes" id="UP000298663">
    <property type="component" value="Chromosome X"/>
</dbReference>
<protein>
    <submittedName>
        <fullName evidence="1">Uncharacterized protein</fullName>
    </submittedName>
</protein>
<gene>
    <name evidence="1" type="ORF">L596_002993</name>
</gene>
<name>A0A4V6I7L3_STECR</name>
<keyword evidence="2" id="KW-1185">Reference proteome</keyword>
<reference evidence="1 2" key="2">
    <citation type="journal article" date="2019" name="G3 (Bethesda)">
        <title>Hybrid Assembly of the Genome of the Entomopathogenic Nematode Steinernema carpocapsae Identifies the X-Chromosome.</title>
        <authorList>
            <person name="Serra L."/>
            <person name="Macchietto M."/>
            <person name="Macias-Munoz A."/>
            <person name="McGill C.J."/>
            <person name="Rodriguez I.M."/>
            <person name="Rodriguez B."/>
            <person name="Murad R."/>
            <person name="Mortazavi A."/>
        </authorList>
    </citation>
    <scope>NUCLEOTIDE SEQUENCE [LARGE SCALE GENOMIC DNA]</scope>
    <source>
        <strain evidence="1 2">ALL</strain>
    </source>
</reference>
<accession>A0A4V6I7L3</accession>
<sequence length="90" mass="10336">MTDAAKQHKTRQNRPRNWPKIILSCMCRRATVAQLVAEGCSTPCRPATGRRRPRRQRHEFEHPVAVAVAHEFESSVSCAELRIPESLLRF</sequence>
<dbReference type="AlphaFoldDB" id="A0A4V6I7L3"/>
<reference evidence="1 2" key="1">
    <citation type="journal article" date="2015" name="Genome Biol.">
        <title>Comparative genomics of Steinernema reveals deeply conserved gene regulatory networks.</title>
        <authorList>
            <person name="Dillman A.R."/>
            <person name="Macchietto M."/>
            <person name="Porter C.F."/>
            <person name="Rogers A."/>
            <person name="Williams B."/>
            <person name="Antoshechkin I."/>
            <person name="Lee M.M."/>
            <person name="Goodwin Z."/>
            <person name="Lu X."/>
            <person name="Lewis E.E."/>
            <person name="Goodrich-Blair H."/>
            <person name="Stock S.P."/>
            <person name="Adams B.J."/>
            <person name="Sternberg P.W."/>
            <person name="Mortazavi A."/>
        </authorList>
    </citation>
    <scope>NUCLEOTIDE SEQUENCE [LARGE SCALE GENOMIC DNA]</scope>
    <source>
        <strain evidence="1 2">ALL</strain>
    </source>
</reference>
<proteinExistence type="predicted"/>
<organism evidence="1 2">
    <name type="scientific">Steinernema carpocapsae</name>
    <name type="common">Entomopathogenic nematode</name>
    <dbReference type="NCBI Taxonomy" id="34508"/>
    <lineage>
        <taxon>Eukaryota</taxon>
        <taxon>Metazoa</taxon>
        <taxon>Ecdysozoa</taxon>
        <taxon>Nematoda</taxon>
        <taxon>Chromadorea</taxon>
        <taxon>Rhabditida</taxon>
        <taxon>Tylenchina</taxon>
        <taxon>Panagrolaimomorpha</taxon>
        <taxon>Strongyloidoidea</taxon>
        <taxon>Steinernematidae</taxon>
        <taxon>Steinernema</taxon>
    </lineage>
</organism>
<evidence type="ECO:0000313" key="1">
    <source>
        <dbReference type="EMBL" id="TMS35633.1"/>
    </source>
</evidence>
<comment type="caution">
    <text evidence="1">The sequence shown here is derived from an EMBL/GenBank/DDBJ whole genome shotgun (WGS) entry which is preliminary data.</text>
</comment>
<evidence type="ECO:0000313" key="2">
    <source>
        <dbReference type="Proteomes" id="UP000298663"/>
    </source>
</evidence>